<dbReference type="Proteomes" id="UP001151760">
    <property type="component" value="Unassembled WGS sequence"/>
</dbReference>
<keyword evidence="2" id="KW-1185">Reference proteome</keyword>
<evidence type="ECO:0000313" key="1">
    <source>
        <dbReference type="EMBL" id="GJT81624.1"/>
    </source>
</evidence>
<comment type="caution">
    <text evidence="1">The sequence shown here is derived from an EMBL/GenBank/DDBJ whole genome shotgun (WGS) entry which is preliminary data.</text>
</comment>
<gene>
    <name evidence="1" type="ORF">Tco_1055966</name>
</gene>
<name>A0ABQ5H1E3_9ASTR</name>
<sequence length="244" mass="27627">MGYRPVVEREFEGSMPVKYCDGVDSRGCDSVVGGDICCGPLYPVNEACGSRHSRPKRSMKKRRGCSKLLDLSGDRVFPTLSTYPFITSFRGQSPPWRTGGGRTDSCDRILLSNYRSDAHFMTEATTVYYSHDAVSAILEFISSVRRGFARAEYIFWREEMDLLRPRRESAGRTDFISASVDLRDLTFHSYKNFPTREGMPALGKEIMGSSSFWTGTFVAVDLTVWPTLLIKLMLTAYLFDYDTM</sequence>
<dbReference type="EMBL" id="BQNB010019096">
    <property type="protein sequence ID" value="GJT81624.1"/>
    <property type="molecule type" value="Genomic_DNA"/>
</dbReference>
<reference evidence="1" key="2">
    <citation type="submission" date="2022-01" db="EMBL/GenBank/DDBJ databases">
        <authorList>
            <person name="Yamashiro T."/>
            <person name="Shiraishi A."/>
            <person name="Satake H."/>
            <person name="Nakayama K."/>
        </authorList>
    </citation>
    <scope>NUCLEOTIDE SEQUENCE</scope>
</reference>
<organism evidence="1 2">
    <name type="scientific">Tanacetum coccineum</name>
    <dbReference type="NCBI Taxonomy" id="301880"/>
    <lineage>
        <taxon>Eukaryota</taxon>
        <taxon>Viridiplantae</taxon>
        <taxon>Streptophyta</taxon>
        <taxon>Embryophyta</taxon>
        <taxon>Tracheophyta</taxon>
        <taxon>Spermatophyta</taxon>
        <taxon>Magnoliopsida</taxon>
        <taxon>eudicotyledons</taxon>
        <taxon>Gunneridae</taxon>
        <taxon>Pentapetalae</taxon>
        <taxon>asterids</taxon>
        <taxon>campanulids</taxon>
        <taxon>Asterales</taxon>
        <taxon>Asteraceae</taxon>
        <taxon>Asteroideae</taxon>
        <taxon>Anthemideae</taxon>
        <taxon>Anthemidinae</taxon>
        <taxon>Tanacetum</taxon>
    </lineage>
</organism>
<proteinExistence type="predicted"/>
<evidence type="ECO:0000313" key="2">
    <source>
        <dbReference type="Proteomes" id="UP001151760"/>
    </source>
</evidence>
<protein>
    <submittedName>
        <fullName evidence="1">Uncharacterized protein</fullName>
    </submittedName>
</protein>
<accession>A0ABQ5H1E3</accession>
<reference evidence="1" key="1">
    <citation type="journal article" date="2022" name="Int. J. Mol. Sci.">
        <title>Draft Genome of Tanacetum Coccineum: Genomic Comparison of Closely Related Tanacetum-Family Plants.</title>
        <authorList>
            <person name="Yamashiro T."/>
            <person name="Shiraishi A."/>
            <person name="Nakayama K."/>
            <person name="Satake H."/>
        </authorList>
    </citation>
    <scope>NUCLEOTIDE SEQUENCE</scope>
</reference>